<dbReference type="EMBL" id="REGN01008799">
    <property type="protein sequence ID" value="RNA02654.1"/>
    <property type="molecule type" value="Genomic_DNA"/>
</dbReference>
<dbReference type="AlphaFoldDB" id="A0A3M7PUL4"/>
<reference evidence="1 2" key="1">
    <citation type="journal article" date="2018" name="Sci. Rep.">
        <title>Genomic signatures of local adaptation to the degree of environmental predictability in rotifers.</title>
        <authorList>
            <person name="Franch-Gras L."/>
            <person name="Hahn C."/>
            <person name="Garcia-Roger E.M."/>
            <person name="Carmona M.J."/>
            <person name="Serra M."/>
            <person name="Gomez A."/>
        </authorList>
    </citation>
    <scope>NUCLEOTIDE SEQUENCE [LARGE SCALE GENOMIC DNA]</scope>
    <source>
        <strain evidence="1">HYR1</strain>
    </source>
</reference>
<evidence type="ECO:0000313" key="1">
    <source>
        <dbReference type="EMBL" id="RNA02654.1"/>
    </source>
</evidence>
<gene>
    <name evidence="1" type="ORF">BpHYR1_014943</name>
</gene>
<keyword evidence="2" id="KW-1185">Reference proteome</keyword>
<organism evidence="1 2">
    <name type="scientific">Brachionus plicatilis</name>
    <name type="common">Marine rotifer</name>
    <name type="synonym">Brachionus muelleri</name>
    <dbReference type="NCBI Taxonomy" id="10195"/>
    <lineage>
        <taxon>Eukaryota</taxon>
        <taxon>Metazoa</taxon>
        <taxon>Spiralia</taxon>
        <taxon>Gnathifera</taxon>
        <taxon>Rotifera</taxon>
        <taxon>Eurotatoria</taxon>
        <taxon>Monogononta</taxon>
        <taxon>Pseudotrocha</taxon>
        <taxon>Ploima</taxon>
        <taxon>Brachionidae</taxon>
        <taxon>Brachionus</taxon>
    </lineage>
</organism>
<dbReference type="Proteomes" id="UP000276133">
    <property type="component" value="Unassembled WGS sequence"/>
</dbReference>
<proteinExistence type="predicted"/>
<comment type="caution">
    <text evidence="1">The sequence shown here is derived from an EMBL/GenBank/DDBJ whole genome shotgun (WGS) entry which is preliminary data.</text>
</comment>
<name>A0A3M7PUL4_BRAPC</name>
<accession>A0A3M7PUL4</accession>
<evidence type="ECO:0000313" key="2">
    <source>
        <dbReference type="Proteomes" id="UP000276133"/>
    </source>
</evidence>
<protein>
    <submittedName>
        <fullName evidence="1">Uncharacterized protein</fullName>
    </submittedName>
</protein>
<sequence>MLFQHWIHFLIQTQKIKPDIITKNSDENKDSTLASIFPLASISFLGKYLKLFLSRILTLILTLKFKQDFFFQYFSMCYVQGATIGDLLVGHLRKLVLLKTTLYEQGYQSVDCLVLYGHKLQLSQSIQESLRCFHLTIISLNSRNVLP</sequence>